<sequence length="89" mass="10405">MHLKAERHASHSQADEKIIFMTMGKKQTHIEPLTIACQSPMLWNTSWFADLTLLVRRRFAENDEVHTRIRKPRIAPFVFDEKLTVFGSP</sequence>
<comment type="caution">
    <text evidence="1">The sequence shown here is derived from an EMBL/GenBank/DDBJ whole genome shotgun (WGS) entry which is preliminary data.</text>
</comment>
<dbReference type="Proteomes" id="UP000499080">
    <property type="component" value="Unassembled WGS sequence"/>
</dbReference>
<accession>A0A4Y2L5I4</accession>
<protein>
    <submittedName>
        <fullName evidence="1">Uncharacterized protein</fullName>
    </submittedName>
</protein>
<organism evidence="1 2">
    <name type="scientific">Araneus ventricosus</name>
    <name type="common">Orbweaver spider</name>
    <name type="synonym">Epeira ventricosa</name>
    <dbReference type="NCBI Taxonomy" id="182803"/>
    <lineage>
        <taxon>Eukaryota</taxon>
        <taxon>Metazoa</taxon>
        <taxon>Ecdysozoa</taxon>
        <taxon>Arthropoda</taxon>
        <taxon>Chelicerata</taxon>
        <taxon>Arachnida</taxon>
        <taxon>Araneae</taxon>
        <taxon>Araneomorphae</taxon>
        <taxon>Entelegynae</taxon>
        <taxon>Araneoidea</taxon>
        <taxon>Araneidae</taxon>
        <taxon>Araneus</taxon>
    </lineage>
</organism>
<evidence type="ECO:0000313" key="1">
    <source>
        <dbReference type="EMBL" id="GBN09878.1"/>
    </source>
</evidence>
<name>A0A4Y2L5I4_ARAVE</name>
<dbReference type="EMBL" id="BGPR01005402">
    <property type="protein sequence ID" value="GBN09878.1"/>
    <property type="molecule type" value="Genomic_DNA"/>
</dbReference>
<reference evidence="1 2" key="1">
    <citation type="journal article" date="2019" name="Sci. Rep.">
        <title>Orb-weaving spider Araneus ventricosus genome elucidates the spidroin gene catalogue.</title>
        <authorList>
            <person name="Kono N."/>
            <person name="Nakamura H."/>
            <person name="Ohtoshi R."/>
            <person name="Moran D.A.P."/>
            <person name="Shinohara A."/>
            <person name="Yoshida Y."/>
            <person name="Fujiwara M."/>
            <person name="Mori M."/>
            <person name="Tomita M."/>
            <person name="Arakawa K."/>
        </authorList>
    </citation>
    <scope>NUCLEOTIDE SEQUENCE [LARGE SCALE GENOMIC DNA]</scope>
</reference>
<proteinExistence type="predicted"/>
<gene>
    <name evidence="1" type="ORF">AVEN_31847_1</name>
</gene>
<evidence type="ECO:0000313" key="2">
    <source>
        <dbReference type="Proteomes" id="UP000499080"/>
    </source>
</evidence>
<keyword evidence="2" id="KW-1185">Reference proteome</keyword>
<dbReference type="AlphaFoldDB" id="A0A4Y2L5I4"/>